<dbReference type="RefSeq" id="WP_114032475.1">
    <property type="nucleotide sequence ID" value="NZ_QOIL01000022.1"/>
</dbReference>
<evidence type="ECO:0000256" key="2">
    <source>
        <dbReference type="ARBA" id="ARBA00023125"/>
    </source>
</evidence>
<sequence length="238" mass="25479">MPTETLSTRDRVLRAAADLLTKGGREAVSTRAVGAAAGVQAPTLYRLFGDKERLLAAVAHYGFEEYLASKVRLGRTDDPIGDLRRGWDLHVGFGLSRPAFYVLMYGDAHPGEPSPAARQAVSMLEQMITRIADAGRLKTSVDRAARMVQAAGVGLTLHLIATEPDERDPELSTATREAVLRAITTEEAMDADAPPGSGPSAEVASRAMALHAALEGKDVPLSAAERVLLAEWLNRLAR</sequence>
<proteinExistence type="predicted"/>
<dbReference type="Gene3D" id="1.10.357.10">
    <property type="entry name" value="Tetracycline Repressor, domain 2"/>
    <property type="match status" value="1"/>
</dbReference>
<feature type="DNA-binding region" description="H-T-H motif" evidence="4">
    <location>
        <begin position="29"/>
        <end position="48"/>
    </location>
</feature>
<dbReference type="AlphaFoldDB" id="A0A367F4R7"/>
<dbReference type="PRINTS" id="PR00455">
    <property type="entry name" value="HTHTETR"/>
</dbReference>
<dbReference type="SUPFAM" id="SSF46689">
    <property type="entry name" value="Homeodomain-like"/>
    <property type="match status" value="1"/>
</dbReference>
<reference evidence="6 7" key="1">
    <citation type="submission" date="2018-06" db="EMBL/GenBank/DDBJ databases">
        <title>Sphaerisporangium craniellae sp. nov., isolated from a marine sponge in the South China Sea.</title>
        <authorList>
            <person name="Li L."/>
        </authorList>
    </citation>
    <scope>NUCLEOTIDE SEQUENCE [LARGE SCALE GENOMIC DNA]</scope>
    <source>
        <strain evidence="6 7">CCTCC AA 208026</strain>
    </source>
</reference>
<dbReference type="SUPFAM" id="SSF48498">
    <property type="entry name" value="Tetracyclin repressor-like, C-terminal domain"/>
    <property type="match status" value="1"/>
</dbReference>
<name>A0A367F4R7_9ACTN</name>
<dbReference type="EMBL" id="QOIL01000022">
    <property type="protein sequence ID" value="RCG25348.1"/>
    <property type="molecule type" value="Genomic_DNA"/>
</dbReference>
<dbReference type="InterPro" id="IPR050109">
    <property type="entry name" value="HTH-type_TetR-like_transc_reg"/>
</dbReference>
<keyword evidence="7" id="KW-1185">Reference proteome</keyword>
<dbReference type="InterPro" id="IPR009057">
    <property type="entry name" value="Homeodomain-like_sf"/>
</dbReference>
<evidence type="ECO:0000256" key="4">
    <source>
        <dbReference type="PROSITE-ProRule" id="PRU00335"/>
    </source>
</evidence>
<evidence type="ECO:0000313" key="6">
    <source>
        <dbReference type="EMBL" id="RCG25348.1"/>
    </source>
</evidence>
<keyword evidence="3" id="KW-0804">Transcription</keyword>
<organism evidence="6 7">
    <name type="scientific">Sphaerisporangium album</name>
    <dbReference type="NCBI Taxonomy" id="509200"/>
    <lineage>
        <taxon>Bacteria</taxon>
        <taxon>Bacillati</taxon>
        <taxon>Actinomycetota</taxon>
        <taxon>Actinomycetes</taxon>
        <taxon>Streptosporangiales</taxon>
        <taxon>Streptosporangiaceae</taxon>
        <taxon>Sphaerisporangium</taxon>
    </lineage>
</organism>
<dbReference type="Pfam" id="PF00440">
    <property type="entry name" value="TetR_N"/>
    <property type="match status" value="1"/>
</dbReference>
<comment type="caution">
    <text evidence="6">The sequence shown here is derived from an EMBL/GenBank/DDBJ whole genome shotgun (WGS) entry which is preliminary data.</text>
</comment>
<gene>
    <name evidence="6" type="ORF">DQ384_31260</name>
</gene>
<dbReference type="PANTHER" id="PTHR30055">
    <property type="entry name" value="HTH-TYPE TRANSCRIPTIONAL REGULATOR RUTR"/>
    <property type="match status" value="1"/>
</dbReference>
<dbReference type="PANTHER" id="PTHR30055:SF234">
    <property type="entry name" value="HTH-TYPE TRANSCRIPTIONAL REGULATOR BETI"/>
    <property type="match status" value="1"/>
</dbReference>
<dbReference type="GO" id="GO:0003700">
    <property type="term" value="F:DNA-binding transcription factor activity"/>
    <property type="evidence" value="ECO:0007669"/>
    <property type="project" value="TreeGrafter"/>
</dbReference>
<dbReference type="PROSITE" id="PS50977">
    <property type="entry name" value="HTH_TETR_2"/>
    <property type="match status" value="1"/>
</dbReference>
<keyword evidence="2 4" id="KW-0238">DNA-binding</keyword>
<dbReference type="GO" id="GO:0000976">
    <property type="term" value="F:transcription cis-regulatory region binding"/>
    <property type="evidence" value="ECO:0007669"/>
    <property type="project" value="TreeGrafter"/>
</dbReference>
<dbReference type="InterPro" id="IPR001647">
    <property type="entry name" value="HTH_TetR"/>
</dbReference>
<accession>A0A367F4R7</accession>
<dbReference type="Proteomes" id="UP000253094">
    <property type="component" value="Unassembled WGS sequence"/>
</dbReference>
<dbReference type="InterPro" id="IPR036271">
    <property type="entry name" value="Tet_transcr_reg_TetR-rel_C_sf"/>
</dbReference>
<evidence type="ECO:0000256" key="1">
    <source>
        <dbReference type="ARBA" id="ARBA00023015"/>
    </source>
</evidence>
<evidence type="ECO:0000313" key="7">
    <source>
        <dbReference type="Proteomes" id="UP000253094"/>
    </source>
</evidence>
<evidence type="ECO:0000256" key="3">
    <source>
        <dbReference type="ARBA" id="ARBA00023163"/>
    </source>
</evidence>
<dbReference type="OrthoDB" id="3784817at2"/>
<feature type="domain" description="HTH tetR-type" evidence="5">
    <location>
        <begin position="6"/>
        <end position="66"/>
    </location>
</feature>
<keyword evidence="1" id="KW-0805">Transcription regulation</keyword>
<evidence type="ECO:0000259" key="5">
    <source>
        <dbReference type="PROSITE" id="PS50977"/>
    </source>
</evidence>
<protein>
    <submittedName>
        <fullName evidence="6">TetR/AcrR family transcriptional regulator</fullName>
    </submittedName>
</protein>